<reference evidence="4" key="1">
    <citation type="submission" date="2010-05" db="EMBL/GenBank/DDBJ databases">
        <authorList>
            <person name="Muzny D."/>
            <person name="Qin X."/>
            <person name="Buhay C."/>
            <person name="Dugan-Rocha S."/>
            <person name="Ding Y."/>
            <person name="Chen G."/>
            <person name="Hawes A."/>
            <person name="Holder M."/>
            <person name="Jhangiani S."/>
            <person name="Johnson A."/>
            <person name="Khan Z."/>
            <person name="Li Z."/>
            <person name="Liu W."/>
            <person name="Liu X."/>
            <person name="Perez L."/>
            <person name="Shen H."/>
            <person name="Wang Q."/>
            <person name="Watt J."/>
            <person name="Xi L."/>
            <person name="Xin Y."/>
            <person name="Zhou J."/>
            <person name="Deng J."/>
            <person name="Jiang H."/>
            <person name="Liu Y."/>
            <person name="Qu J."/>
            <person name="Song X.-Z."/>
            <person name="Zhang L."/>
            <person name="Villasana D."/>
            <person name="Johnson A."/>
            <person name="Liu J."/>
            <person name="Liyanage D."/>
            <person name="Lorensuhewa L."/>
            <person name="Robinson T."/>
            <person name="Song A."/>
            <person name="Song B.-B."/>
            <person name="Dinh H."/>
            <person name="Thornton R."/>
            <person name="Coyle M."/>
            <person name="Francisco L."/>
            <person name="Jackson L."/>
            <person name="Javaid M."/>
            <person name="Korchina V."/>
            <person name="Kovar C."/>
            <person name="Mata R."/>
            <person name="Mathew T."/>
            <person name="Ngo R."/>
            <person name="Nguyen L."/>
            <person name="Nguyen N."/>
            <person name="Okwuonu G."/>
            <person name="Ongeri F."/>
            <person name="Pham C."/>
            <person name="Simmons D."/>
            <person name="Wilczek-Boney K."/>
            <person name="Hale W."/>
            <person name="Jakkamsetti A."/>
            <person name="Pham P."/>
            <person name="Ruth R."/>
            <person name="San Lucas F."/>
            <person name="Warren J."/>
            <person name="Zhang J."/>
            <person name="Zhao Z."/>
            <person name="Zhou C."/>
            <person name="Zhu D."/>
            <person name="Lee S."/>
            <person name="Bess C."/>
            <person name="Blankenburg K."/>
            <person name="Forbes L."/>
            <person name="Fu Q."/>
            <person name="Gubbala S."/>
            <person name="Hirani K."/>
            <person name="Jayaseelan J.C."/>
            <person name="Lara F."/>
            <person name="Munidasa M."/>
            <person name="Palculict T."/>
            <person name="Patil S."/>
            <person name="Pu L.-L."/>
            <person name="Saada N."/>
            <person name="Tang L."/>
            <person name="Weissenberger G."/>
            <person name="Zhu Y."/>
            <person name="Hemphill L."/>
            <person name="Shang Y."/>
            <person name="Youmans B."/>
            <person name="Ayvaz T."/>
            <person name="Ross M."/>
            <person name="Santibanez J."/>
            <person name="Aqrawi P."/>
            <person name="Gross S."/>
            <person name="Joshi V."/>
            <person name="Fowler G."/>
            <person name="Nazareth L."/>
            <person name="Reid J."/>
            <person name="Worley K."/>
            <person name="Petrosino J."/>
            <person name="Highlander S."/>
            <person name="Gibbs R."/>
        </authorList>
    </citation>
    <scope>NUCLEOTIDE SEQUENCE [LARGE SCALE GENOMIC DNA]</scope>
    <source>
        <strain evidence="4">ATCC 53516</strain>
    </source>
</reference>
<dbReference type="PANTHER" id="PTHR11076:SF35">
    <property type="entry name" value="DNA REPAIR PROTEIN HOMOLOG YOBH"/>
    <property type="match status" value="1"/>
</dbReference>
<dbReference type="GO" id="GO:0003684">
    <property type="term" value="F:damaged DNA binding"/>
    <property type="evidence" value="ECO:0007669"/>
    <property type="project" value="InterPro"/>
</dbReference>
<dbReference type="InterPro" id="IPR001126">
    <property type="entry name" value="UmuC"/>
</dbReference>
<gene>
    <name evidence="4" type="ORF">HMPREF0391_10207</name>
</gene>
<dbReference type="Pfam" id="PF11798">
    <property type="entry name" value="IMS_HHH"/>
    <property type="match status" value="1"/>
</dbReference>
<dbReference type="Proteomes" id="UP000004063">
    <property type="component" value="Chromosome"/>
</dbReference>
<proteinExistence type="inferred from homology"/>
<dbReference type="GO" id="GO:0005829">
    <property type="term" value="C:cytosol"/>
    <property type="evidence" value="ECO:0007669"/>
    <property type="project" value="TreeGrafter"/>
</dbReference>
<name>D6S6Y5_FINMA</name>
<dbReference type="HOGENOM" id="CLU_012348_5_0_9"/>
<dbReference type="Gene3D" id="3.30.1490.100">
    <property type="entry name" value="DNA polymerase, Y-family, little finger domain"/>
    <property type="match status" value="1"/>
</dbReference>
<evidence type="ECO:0000259" key="3">
    <source>
        <dbReference type="PROSITE" id="PS50173"/>
    </source>
</evidence>
<dbReference type="PROSITE" id="PS50173">
    <property type="entry name" value="UMUC"/>
    <property type="match status" value="1"/>
</dbReference>
<evidence type="ECO:0000313" key="4">
    <source>
        <dbReference type="EMBL" id="EFH93839.1"/>
    </source>
</evidence>
<dbReference type="Gene3D" id="1.10.150.20">
    <property type="entry name" value="5' to 3' exonuclease, C-terminal subdomain"/>
    <property type="match status" value="1"/>
</dbReference>
<dbReference type="InterPro" id="IPR050116">
    <property type="entry name" value="DNA_polymerase-Y"/>
</dbReference>
<dbReference type="Gene3D" id="3.30.70.270">
    <property type="match status" value="1"/>
</dbReference>
<dbReference type="PANTHER" id="PTHR11076">
    <property type="entry name" value="DNA REPAIR POLYMERASE UMUC / TRANSFERASE FAMILY MEMBER"/>
    <property type="match status" value="1"/>
</dbReference>
<sequence length="479" mass="54481">MTSKEVVMGLIDYSLEPKSDIAFVDIKSFYASVECVKRNLNPLTTSLCVMSNSDNASGLILASSPTFKKVFGKKNVGRAFDLPFHVHDRKFNFQSALRQNLPITDSYIKYIETWAKNTVIVPPRMALYIEENLKIQKIFMNYAAKDEILPYSIDEGFIDLTTSLNYFIPDKTISHKDKLDLISSRIQNEIRNKTGLYSTVGMSNSNPLLAKLALDNEAKKTVNMRANWSYEDVEEKVWNIPDLTDFWGIGERTKRRLNKLCIFSVRDLANSNPDILKKEFGIMGVQLWFHANGVDESKVTQPYKGKSKGLGNSQVLPRDYSKKSEIEIVLKEIAEQVAIRIRRIKKKATVVSIYVGYSFKENKRSIHAQKTISPSQSTAELTAHVMDLFHQKYQRGSVRRLGVSYENLVDEACISFSLFEDIEKIEKQKNLESAIDEIRDKYGFTSIQKATSLMEGSRVIERSKLIGGHCGGMDGTYDY</sequence>
<dbReference type="GO" id="GO:0042276">
    <property type="term" value="P:error-prone translesion synthesis"/>
    <property type="evidence" value="ECO:0007669"/>
    <property type="project" value="TreeGrafter"/>
</dbReference>
<dbReference type="GO" id="GO:0009432">
    <property type="term" value="P:SOS response"/>
    <property type="evidence" value="ECO:0007669"/>
    <property type="project" value="TreeGrafter"/>
</dbReference>
<dbReference type="STRING" id="525282.HMPREF0391_10207"/>
<dbReference type="eggNOG" id="COG0389">
    <property type="taxonomic scope" value="Bacteria"/>
</dbReference>
<accession>D6S6Y5</accession>
<dbReference type="InterPro" id="IPR043502">
    <property type="entry name" value="DNA/RNA_pol_sf"/>
</dbReference>
<comment type="caution">
    <text evidence="4">The sequence shown here is derived from an EMBL/GenBank/DDBJ whole genome shotgun (WGS) entry which is preliminary data.</text>
</comment>
<dbReference type="InterPro" id="IPR036775">
    <property type="entry name" value="DNA_pol_Y-fam_lit_finger_sf"/>
</dbReference>
<dbReference type="EMBL" id="ACHM02000001">
    <property type="protein sequence ID" value="EFH93839.1"/>
    <property type="molecule type" value="Genomic_DNA"/>
</dbReference>
<dbReference type="InterPro" id="IPR017961">
    <property type="entry name" value="DNA_pol_Y-fam_little_finger"/>
</dbReference>
<dbReference type="SUPFAM" id="SSF56672">
    <property type="entry name" value="DNA/RNA polymerases"/>
    <property type="match status" value="1"/>
</dbReference>
<dbReference type="Gene3D" id="3.40.1170.60">
    <property type="match status" value="1"/>
</dbReference>
<comment type="similarity">
    <text evidence="1">Belongs to the DNA polymerase type-Y family.</text>
</comment>
<dbReference type="SUPFAM" id="SSF100879">
    <property type="entry name" value="Lesion bypass DNA polymerase (Y-family), little finger domain"/>
    <property type="match status" value="1"/>
</dbReference>
<protein>
    <submittedName>
        <fullName evidence="4">ImpB/MucB/SamB family protein</fullName>
    </submittedName>
</protein>
<organism evidence="4">
    <name type="scientific">Finegoldia magna ATCC 53516</name>
    <dbReference type="NCBI Taxonomy" id="525282"/>
    <lineage>
        <taxon>Bacteria</taxon>
        <taxon>Bacillati</taxon>
        <taxon>Bacillota</taxon>
        <taxon>Tissierellia</taxon>
        <taxon>Tissierellales</taxon>
        <taxon>Peptoniphilaceae</taxon>
        <taxon>Finegoldia</taxon>
    </lineage>
</organism>
<evidence type="ECO:0000256" key="1">
    <source>
        <dbReference type="ARBA" id="ARBA00010945"/>
    </source>
</evidence>
<feature type="domain" description="UmuC" evidence="3">
    <location>
        <begin position="21"/>
        <end position="250"/>
    </location>
</feature>
<dbReference type="AlphaFoldDB" id="D6S6Y5"/>
<dbReference type="Pfam" id="PF11799">
    <property type="entry name" value="IMS_C"/>
    <property type="match status" value="1"/>
</dbReference>
<keyword evidence="2" id="KW-0515">Mutator protein</keyword>
<dbReference type="InterPro" id="IPR024728">
    <property type="entry name" value="PolY_HhH_motif"/>
</dbReference>
<dbReference type="Pfam" id="PF00817">
    <property type="entry name" value="IMS"/>
    <property type="match status" value="1"/>
</dbReference>
<dbReference type="InterPro" id="IPR043128">
    <property type="entry name" value="Rev_trsase/Diguanyl_cyclase"/>
</dbReference>
<evidence type="ECO:0000256" key="2">
    <source>
        <dbReference type="ARBA" id="ARBA00022457"/>
    </source>
</evidence>
<dbReference type="CDD" id="cd01700">
    <property type="entry name" value="PolY_Pol_V_umuC"/>
    <property type="match status" value="1"/>
</dbReference>
<dbReference type="GO" id="GO:0006281">
    <property type="term" value="P:DNA repair"/>
    <property type="evidence" value="ECO:0007669"/>
    <property type="project" value="InterPro"/>
</dbReference>
<dbReference type="GO" id="GO:0003887">
    <property type="term" value="F:DNA-directed DNA polymerase activity"/>
    <property type="evidence" value="ECO:0007669"/>
    <property type="project" value="TreeGrafter"/>
</dbReference>